<evidence type="ECO:0000256" key="10">
    <source>
        <dbReference type="ARBA" id="ARBA00053030"/>
    </source>
</evidence>
<dbReference type="SUPFAM" id="SSF48208">
    <property type="entry name" value="Six-hairpin glycosidases"/>
    <property type="match status" value="1"/>
</dbReference>
<reference evidence="14" key="1">
    <citation type="submission" date="2022-10" db="EMBL/GenBank/DDBJ databases">
        <authorList>
            <person name="Koch H."/>
        </authorList>
    </citation>
    <scope>NUCLEOTIDE SEQUENCE</scope>
    <source>
        <strain evidence="14">DNF</strain>
    </source>
</reference>
<protein>
    <recommendedName>
        <fullName evidence="4">Trehalase</fullName>
        <ecNumber evidence="3">3.2.1.28</ecNumber>
    </recommendedName>
    <alternativeName>
        <fullName evidence="8">Alpha,alpha-trehalase</fullName>
    </alternativeName>
    <alternativeName>
        <fullName evidence="9">Alpha,alpha-trehalose glucohydrolase</fullName>
    </alternativeName>
</protein>
<evidence type="ECO:0000313" key="15">
    <source>
        <dbReference type="Proteomes" id="UP001179121"/>
    </source>
</evidence>
<dbReference type="GO" id="GO:0005993">
    <property type="term" value="P:trehalose catabolic process"/>
    <property type="evidence" value="ECO:0007669"/>
    <property type="project" value="UniProtKB-ARBA"/>
</dbReference>
<evidence type="ECO:0000256" key="11">
    <source>
        <dbReference type="ARBA" id="ARBA00060615"/>
    </source>
</evidence>
<comment type="similarity">
    <text evidence="2">Belongs to the glycosyl hydrolase 15 family.</text>
</comment>
<evidence type="ECO:0000256" key="7">
    <source>
        <dbReference type="ARBA" id="ARBA00023295"/>
    </source>
</evidence>
<comment type="pathway">
    <text evidence="11">Glycan degradation; trehalose degradation; D-glucose from alpha,alpha-trehalose: step 1/1.</text>
</comment>
<evidence type="ECO:0000259" key="13">
    <source>
        <dbReference type="Pfam" id="PF19291"/>
    </source>
</evidence>
<sequence>MASRIEDYALIGDTHTAALVGRDGSIDWYCVPRFDSAACFAALLGTQDNGRWLLAPKDEVRKTSRRYRDGTLILETEYRTEGGTATVIDWMPPHDTNIDLIRLVVGIKGQVRMAMELIIRFDYGWVVPWVRRRDGLLEALAGPDALDLRTDIKLEGKGFSTVAEFTVTEGQEIPFVLTWRPSHGAPPERIDARRALAETETWWRGWSGRCTYQGPWREAVLRSLITLKALTYAPTGGIVAAVTTSLPEWIGGVRNWDYRYCWVRDATFTLYALLLAGYQDEARAWREWLLRAAAGNPSELQIMYGLSGERRLLEYNLDWLPGYEGSAPVRVGNAASQQFQLDVYGEIMDSAHIARRSGIEPNEMAWEFQRQLLEFLESAWERPDEGIWEVRGPRRHFTHSKVMAWVGVDRAIKAIERFGRSGPLDRWKAVRHRIHEQVCREGYDPERGAFMQYYGAAQVDASALMIPLVGFLPATDPRMVATVKRIEQELVEHGFVKRYEPQPSVDGLPPGEGSFLTCTFWLADNLALMGHQKRALDLFARLLDIRNDVGLLAEEYDPVSGRQLGNFPQALSHISLINTAYNLTRCAEKSAEDRPAAAAPVQQHPRAE</sequence>
<comment type="catalytic activity">
    <reaction evidence="1">
        <text>alpha,alpha-trehalose + H2O = alpha-D-glucose + beta-D-glucose</text>
        <dbReference type="Rhea" id="RHEA:32675"/>
        <dbReference type="ChEBI" id="CHEBI:15377"/>
        <dbReference type="ChEBI" id="CHEBI:15903"/>
        <dbReference type="ChEBI" id="CHEBI:16551"/>
        <dbReference type="ChEBI" id="CHEBI:17925"/>
        <dbReference type="EC" id="3.2.1.28"/>
    </reaction>
</comment>
<keyword evidence="5 14" id="KW-0378">Hydrolase</keyword>
<dbReference type="InterPro" id="IPR008928">
    <property type="entry name" value="6-hairpin_glycosidase_sf"/>
</dbReference>
<evidence type="ECO:0000256" key="2">
    <source>
        <dbReference type="ARBA" id="ARBA00006188"/>
    </source>
</evidence>
<dbReference type="Proteomes" id="UP001179121">
    <property type="component" value="Chromosome"/>
</dbReference>
<comment type="cofactor">
    <cofactor evidence="10">
        <name>phosphate</name>
        <dbReference type="ChEBI" id="CHEBI:43474"/>
    </cofactor>
</comment>
<dbReference type="EC" id="3.2.1.28" evidence="3"/>
<proteinExistence type="inferred from homology"/>
<feature type="domain" description="GH15-like" evidence="12">
    <location>
        <begin position="217"/>
        <end position="580"/>
    </location>
</feature>
<keyword evidence="6" id="KW-0119">Carbohydrate metabolism</keyword>
<dbReference type="Gene3D" id="1.50.10.10">
    <property type="match status" value="1"/>
</dbReference>
<dbReference type="EMBL" id="OX365700">
    <property type="protein sequence ID" value="CAI4032758.1"/>
    <property type="molecule type" value="Genomic_DNA"/>
</dbReference>
<dbReference type="GO" id="GO:0004555">
    <property type="term" value="F:alpha,alpha-trehalase activity"/>
    <property type="evidence" value="ECO:0007669"/>
    <property type="project" value="UniProtKB-EC"/>
</dbReference>
<dbReference type="AlphaFoldDB" id="A0AA86N125"/>
<name>A0AA86N125_9BACT</name>
<feature type="domain" description="Trehalase-like N-terminal" evidence="13">
    <location>
        <begin position="2"/>
        <end position="180"/>
    </location>
</feature>
<dbReference type="InterPro" id="IPR011613">
    <property type="entry name" value="GH15-like"/>
</dbReference>
<gene>
    <name evidence="14" type="ORF">DNFV4_03188</name>
</gene>
<dbReference type="Pfam" id="PF19291">
    <property type="entry name" value="TREH_N"/>
    <property type="match status" value="1"/>
</dbReference>
<evidence type="ECO:0000256" key="4">
    <source>
        <dbReference type="ARBA" id="ARBA00019905"/>
    </source>
</evidence>
<dbReference type="PANTHER" id="PTHR31616:SF0">
    <property type="entry name" value="GLUCAN 1,4-ALPHA-GLUCOSIDASE"/>
    <property type="match status" value="1"/>
</dbReference>
<evidence type="ECO:0000256" key="3">
    <source>
        <dbReference type="ARBA" id="ARBA00012757"/>
    </source>
</evidence>
<evidence type="ECO:0000259" key="12">
    <source>
        <dbReference type="Pfam" id="PF00723"/>
    </source>
</evidence>
<evidence type="ECO:0000256" key="6">
    <source>
        <dbReference type="ARBA" id="ARBA00023277"/>
    </source>
</evidence>
<evidence type="ECO:0000256" key="8">
    <source>
        <dbReference type="ARBA" id="ARBA00030473"/>
    </source>
</evidence>
<dbReference type="InterPro" id="IPR012341">
    <property type="entry name" value="6hp_glycosidase-like_sf"/>
</dbReference>
<evidence type="ECO:0000256" key="9">
    <source>
        <dbReference type="ARBA" id="ARBA00031637"/>
    </source>
</evidence>
<organism evidence="14 15">
    <name type="scientific">Nitrospira tepida</name>
    <dbReference type="NCBI Taxonomy" id="2973512"/>
    <lineage>
        <taxon>Bacteria</taxon>
        <taxon>Pseudomonadati</taxon>
        <taxon>Nitrospirota</taxon>
        <taxon>Nitrospiria</taxon>
        <taxon>Nitrospirales</taxon>
        <taxon>Nitrospiraceae</taxon>
        <taxon>Nitrospira</taxon>
    </lineage>
</organism>
<dbReference type="InterPro" id="IPR045582">
    <property type="entry name" value="Trehalase-like_N"/>
</dbReference>
<keyword evidence="7" id="KW-0326">Glycosidase</keyword>
<dbReference type="KEGG" id="nti:DNFV4_03188"/>
<evidence type="ECO:0000256" key="5">
    <source>
        <dbReference type="ARBA" id="ARBA00022801"/>
    </source>
</evidence>
<keyword evidence="15" id="KW-1185">Reference proteome</keyword>
<dbReference type="PANTHER" id="PTHR31616">
    <property type="entry name" value="TREHALASE"/>
    <property type="match status" value="1"/>
</dbReference>
<evidence type="ECO:0000313" key="14">
    <source>
        <dbReference type="EMBL" id="CAI4032758.1"/>
    </source>
</evidence>
<accession>A0AA86N125</accession>
<dbReference type="Pfam" id="PF00723">
    <property type="entry name" value="Glyco_hydro_15"/>
    <property type="match status" value="1"/>
</dbReference>
<dbReference type="RefSeq" id="WP_289269472.1">
    <property type="nucleotide sequence ID" value="NZ_OX365700.1"/>
</dbReference>
<evidence type="ECO:0000256" key="1">
    <source>
        <dbReference type="ARBA" id="ARBA00001576"/>
    </source>
</evidence>
<dbReference type="FunFam" id="1.50.10.10:FF:000005">
    <property type="entry name" value="Glycosyl hydrolase, glucoamylase"/>
    <property type="match status" value="1"/>
</dbReference>